<feature type="chain" id="PRO_5002802864" description="Right handed beta helix domain-containing protein" evidence="1">
    <location>
        <begin position="19"/>
        <end position="431"/>
    </location>
</feature>
<protein>
    <recommendedName>
        <fullName evidence="2">Right handed beta helix domain-containing protein</fullName>
    </recommendedName>
</protein>
<dbReference type="Pfam" id="PF13229">
    <property type="entry name" value="Beta_helix"/>
    <property type="match status" value="1"/>
</dbReference>
<dbReference type="Proteomes" id="UP000005824">
    <property type="component" value="Unassembled WGS sequence"/>
</dbReference>
<proteinExistence type="predicted"/>
<dbReference type="eggNOG" id="COG5434">
    <property type="taxonomic scope" value="Bacteria"/>
</dbReference>
<organism evidence="3 4">
    <name type="scientific">Chthoniobacter flavus Ellin428</name>
    <dbReference type="NCBI Taxonomy" id="497964"/>
    <lineage>
        <taxon>Bacteria</taxon>
        <taxon>Pseudomonadati</taxon>
        <taxon>Verrucomicrobiota</taxon>
        <taxon>Spartobacteria</taxon>
        <taxon>Chthoniobacterales</taxon>
        <taxon>Chthoniobacteraceae</taxon>
        <taxon>Chthoniobacter</taxon>
    </lineage>
</organism>
<reference evidence="3 4" key="1">
    <citation type="journal article" date="2011" name="J. Bacteriol.">
        <title>Genome sequence of Chthoniobacter flavus Ellin428, an aerobic heterotrophic soil bacterium.</title>
        <authorList>
            <person name="Kant R."/>
            <person name="van Passel M.W."/>
            <person name="Palva A."/>
            <person name="Lucas S."/>
            <person name="Lapidus A."/>
            <person name="Glavina Del Rio T."/>
            <person name="Dalin E."/>
            <person name="Tice H."/>
            <person name="Bruce D."/>
            <person name="Goodwin L."/>
            <person name="Pitluck S."/>
            <person name="Larimer F.W."/>
            <person name="Land M.L."/>
            <person name="Hauser L."/>
            <person name="Sangwan P."/>
            <person name="de Vos W.M."/>
            <person name="Janssen P.H."/>
            <person name="Smidt H."/>
        </authorList>
    </citation>
    <scope>NUCLEOTIDE SEQUENCE [LARGE SCALE GENOMIC DNA]</scope>
    <source>
        <strain evidence="3 4">Ellin428</strain>
    </source>
</reference>
<dbReference type="RefSeq" id="WP_006981717.1">
    <property type="nucleotide sequence ID" value="NZ_ABVL01000015.1"/>
</dbReference>
<name>B4D655_9BACT</name>
<dbReference type="InterPro" id="IPR012334">
    <property type="entry name" value="Pectin_lyas_fold"/>
</dbReference>
<evidence type="ECO:0000313" key="4">
    <source>
        <dbReference type="Proteomes" id="UP000005824"/>
    </source>
</evidence>
<dbReference type="AlphaFoldDB" id="B4D655"/>
<dbReference type="InParanoid" id="B4D655"/>
<evidence type="ECO:0000256" key="1">
    <source>
        <dbReference type="SAM" id="SignalP"/>
    </source>
</evidence>
<dbReference type="SUPFAM" id="SSF51126">
    <property type="entry name" value="Pectin lyase-like"/>
    <property type="match status" value="1"/>
</dbReference>
<feature type="signal peptide" evidence="1">
    <location>
        <begin position="1"/>
        <end position="18"/>
    </location>
</feature>
<feature type="domain" description="Right handed beta helix" evidence="2">
    <location>
        <begin position="222"/>
        <end position="377"/>
    </location>
</feature>
<keyword evidence="1" id="KW-0732">Signal</keyword>
<dbReference type="SMART" id="SM00710">
    <property type="entry name" value="PbH1"/>
    <property type="match status" value="7"/>
</dbReference>
<accession>B4D655</accession>
<keyword evidence="4" id="KW-1185">Reference proteome</keyword>
<dbReference type="InterPro" id="IPR039448">
    <property type="entry name" value="Beta_helix"/>
</dbReference>
<dbReference type="EMBL" id="ABVL01000015">
    <property type="protein sequence ID" value="EDY17964.1"/>
    <property type="molecule type" value="Genomic_DNA"/>
</dbReference>
<dbReference type="InterPro" id="IPR006626">
    <property type="entry name" value="PbH1"/>
</dbReference>
<sequence length="431" mass="46558">MIARILLLFLAMAAMVLAAEQPRATLGDSVVEPDWTQRLTITVGPANADLVGTTEKPIQAAVDYVARLGGGTVKILPGTYRLRNAVYLQSKVRLLGSGPDTVLIKQPSSTTTLAADSDWFDQEITLTDASGFEIGDGICLRTKNGGSGDAETVKRTLVARIGNRFKLDQGLRKNFWRAGESKVSTLFPILSGENLADLAIENLVLDGDRAHNENLDGNYAGCIFLQECNRVTIRGVTARNYNGDGISWQICHDVLVENCVSEGHAGLGLHPGSGSQRSVIRGNRIVGNRIGIFFCWGVRDGLAEKNHVEGNETGISIGHHDTDNIIRGNEVIDSKKSGVLFRPERGKDFTGNRNRIENNRLVDNGADNGFAVDIQGGTESIVLAGNEIIETRKGTRTAIRLGPDTRDITMDGNRIEGFTKSVEGEKPAATH</sequence>
<dbReference type="InterPro" id="IPR011050">
    <property type="entry name" value="Pectin_lyase_fold/virulence"/>
</dbReference>
<comment type="caution">
    <text evidence="3">The sequence shown here is derived from an EMBL/GenBank/DDBJ whole genome shotgun (WGS) entry which is preliminary data.</text>
</comment>
<dbReference type="Gene3D" id="2.160.20.10">
    <property type="entry name" value="Single-stranded right-handed beta-helix, Pectin lyase-like"/>
    <property type="match status" value="1"/>
</dbReference>
<evidence type="ECO:0000313" key="3">
    <source>
        <dbReference type="EMBL" id="EDY17964.1"/>
    </source>
</evidence>
<evidence type="ECO:0000259" key="2">
    <source>
        <dbReference type="Pfam" id="PF13229"/>
    </source>
</evidence>
<gene>
    <name evidence="3" type="ORF">CfE428DRAFT_4394</name>
</gene>